<keyword evidence="4 8" id="KW-0812">Transmembrane</keyword>
<keyword evidence="2 8" id="KW-0813">Transport</keyword>
<dbReference type="Gene3D" id="2.60.40.1120">
    <property type="entry name" value="Carboxypeptidase-like, regulatory domain"/>
    <property type="match status" value="1"/>
</dbReference>
<keyword evidence="7 8" id="KW-0998">Cell outer membrane</keyword>
<protein>
    <submittedName>
        <fullName evidence="12">TonB-linked outer membrane protein, SusC/RagA family</fullName>
    </submittedName>
</protein>
<evidence type="ECO:0000256" key="2">
    <source>
        <dbReference type="ARBA" id="ARBA00022448"/>
    </source>
</evidence>
<evidence type="ECO:0000313" key="13">
    <source>
        <dbReference type="Proteomes" id="UP000199226"/>
    </source>
</evidence>
<keyword evidence="3 8" id="KW-1134">Transmembrane beta strand</keyword>
<evidence type="ECO:0000256" key="5">
    <source>
        <dbReference type="ARBA" id="ARBA00023077"/>
    </source>
</evidence>
<dbReference type="NCBIfam" id="TIGR04056">
    <property type="entry name" value="OMP_RagA_SusC"/>
    <property type="match status" value="1"/>
</dbReference>
<feature type="domain" description="TonB-dependent receptor plug" evidence="11">
    <location>
        <begin position="119"/>
        <end position="224"/>
    </location>
</feature>
<keyword evidence="13" id="KW-1185">Reference proteome</keyword>
<dbReference type="Gene3D" id="2.40.170.20">
    <property type="entry name" value="TonB-dependent receptor, beta-barrel domain"/>
    <property type="match status" value="1"/>
</dbReference>
<evidence type="ECO:0000256" key="9">
    <source>
        <dbReference type="RuleBase" id="RU003357"/>
    </source>
</evidence>
<name>A0A1G9P6T2_9SPHI</name>
<dbReference type="Pfam" id="PF00593">
    <property type="entry name" value="TonB_dep_Rec_b-barrel"/>
    <property type="match status" value="1"/>
</dbReference>
<dbReference type="InterPro" id="IPR039426">
    <property type="entry name" value="TonB-dep_rcpt-like"/>
</dbReference>
<dbReference type="SUPFAM" id="SSF49464">
    <property type="entry name" value="Carboxypeptidase regulatory domain-like"/>
    <property type="match status" value="1"/>
</dbReference>
<evidence type="ECO:0000256" key="7">
    <source>
        <dbReference type="ARBA" id="ARBA00023237"/>
    </source>
</evidence>
<dbReference type="Proteomes" id="UP000199226">
    <property type="component" value="Unassembled WGS sequence"/>
</dbReference>
<dbReference type="InterPro" id="IPR036942">
    <property type="entry name" value="Beta-barrel_TonB_sf"/>
</dbReference>
<dbReference type="PROSITE" id="PS52016">
    <property type="entry name" value="TONB_DEPENDENT_REC_3"/>
    <property type="match status" value="1"/>
</dbReference>
<dbReference type="EMBL" id="FNHH01000004">
    <property type="protein sequence ID" value="SDL94211.1"/>
    <property type="molecule type" value="Genomic_DNA"/>
</dbReference>
<dbReference type="InterPro" id="IPR008969">
    <property type="entry name" value="CarboxyPept-like_regulatory"/>
</dbReference>
<feature type="domain" description="TonB-dependent receptor-like beta-barrel" evidence="10">
    <location>
        <begin position="446"/>
        <end position="825"/>
    </location>
</feature>
<keyword evidence="5 9" id="KW-0798">TonB box</keyword>
<dbReference type="SUPFAM" id="SSF56935">
    <property type="entry name" value="Porins"/>
    <property type="match status" value="1"/>
</dbReference>
<gene>
    <name evidence="12" type="ORF">SAMN05421813_1044</name>
</gene>
<dbReference type="InterPro" id="IPR023997">
    <property type="entry name" value="TonB-dep_OMP_SusC/RagA_CS"/>
</dbReference>
<dbReference type="InterPro" id="IPR023996">
    <property type="entry name" value="TonB-dep_OMP_SusC/RagA"/>
</dbReference>
<dbReference type="NCBIfam" id="TIGR04057">
    <property type="entry name" value="SusC_RagA_signa"/>
    <property type="match status" value="1"/>
</dbReference>
<dbReference type="GO" id="GO:0009279">
    <property type="term" value="C:cell outer membrane"/>
    <property type="evidence" value="ECO:0007669"/>
    <property type="project" value="UniProtKB-SubCell"/>
</dbReference>
<dbReference type="InterPro" id="IPR012910">
    <property type="entry name" value="Plug_dom"/>
</dbReference>
<accession>A0A1G9P6T2</accession>
<dbReference type="Pfam" id="PF13715">
    <property type="entry name" value="CarbopepD_reg_2"/>
    <property type="match status" value="1"/>
</dbReference>
<dbReference type="InterPro" id="IPR037066">
    <property type="entry name" value="Plug_dom_sf"/>
</dbReference>
<keyword evidence="6 8" id="KW-0472">Membrane</keyword>
<dbReference type="AlphaFoldDB" id="A0A1G9P6T2"/>
<dbReference type="Gene3D" id="2.170.130.10">
    <property type="entry name" value="TonB-dependent receptor, plug domain"/>
    <property type="match status" value="1"/>
</dbReference>
<organism evidence="12 13">
    <name type="scientific">Daejeonella rubra</name>
    <dbReference type="NCBI Taxonomy" id="990371"/>
    <lineage>
        <taxon>Bacteria</taxon>
        <taxon>Pseudomonadati</taxon>
        <taxon>Bacteroidota</taxon>
        <taxon>Sphingobacteriia</taxon>
        <taxon>Sphingobacteriales</taxon>
        <taxon>Sphingobacteriaceae</taxon>
        <taxon>Daejeonella</taxon>
    </lineage>
</organism>
<dbReference type="STRING" id="990371.SAMN05421813_1044"/>
<comment type="similarity">
    <text evidence="8 9">Belongs to the TonB-dependent receptor family.</text>
</comment>
<evidence type="ECO:0000256" key="1">
    <source>
        <dbReference type="ARBA" id="ARBA00004571"/>
    </source>
</evidence>
<evidence type="ECO:0000256" key="8">
    <source>
        <dbReference type="PROSITE-ProRule" id="PRU01360"/>
    </source>
</evidence>
<comment type="subcellular location">
    <subcellularLocation>
        <location evidence="1 8">Cell outer membrane</location>
        <topology evidence="1 8">Multi-pass membrane protein</topology>
    </subcellularLocation>
</comment>
<evidence type="ECO:0000313" key="12">
    <source>
        <dbReference type="EMBL" id="SDL94211.1"/>
    </source>
</evidence>
<evidence type="ECO:0000259" key="10">
    <source>
        <dbReference type="Pfam" id="PF00593"/>
    </source>
</evidence>
<evidence type="ECO:0000256" key="6">
    <source>
        <dbReference type="ARBA" id="ARBA00023136"/>
    </source>
</evidence>
<evidence type="ECO:0000256" key="4">
    <source>
        <dbReference type="ARBA" id="ARBA00022692"/>
    </source>
</evidence>
<dbReference type="OrthoDB" id="604358at2"/>
<evidence type="ECO:0000259" key="11">
    <source>
        <dbReference type="Pfam" id="PF07715"/>
    </source>
</evidence>
<proteinExistence type="inferred from homology"/>
<dbReference type="InterPro" id="IPR000531">
    <property type="entry name" value="Beta-barrel_TonB"/>
</dbReference>
<sequence length="1071" mass="118930">MNVLYTLFKTTLMVILLVFSFSSQVRGQGIISGIVTDDQQIPLPGVTVLVKGSTTGTTTNNEGYFSIQANNSQTLVFRFIGFETQEILIQSQTSLRILLKTDSEALNEVIVVGYGTQKKANLTGAVDQIGSKYFENRPLTNITRGLQGVIPNLNIKMTDGKPTRGATYNIRGITSIGSGGSALVLVDGVPGDPNTLNPNDIESISVLKDASSAAIYGARGAFGVVLITTKSPNKDKIQVNYSTNYSLNQRTTTPDLISDGYTWAKNFDESFNSWNDYLSHPQSINSQLPFSLSDLDSLKARSENPSLSKISINPVNGNYQYYGSTDWFKELYKDNNASMEHSLSIGGGTEKINFMVSGRYYSQEGIFRYNSDDFNKYNFRVKGNIKINDWLSLNTNSDFSNDQYTYPLTAVGGLNAVWRMMAVTAFPVSPMLNPDGTMSIVGAYSIGDFYYGKSKSTAQESFTRNTIGFEANPIKNRLSIKGDFSYLKTNSSDERKFFPVPYSIKPGEMITSGLNYLSENASDRNYYVSNLYGEYSLPLGNHKLKFLAGGNLEYDQLKNRYTQRDGLLVDDLVDFNLATGLNYRLTGGGAEWATAGIFYRANYSFKNKYLLELNGRYDGSSKFPESQAFGFFPSASAGWILSEEKFLQGSKNWLDNLKIRGSYGSLGNGNIAPYSFIQTISPATSNVISNGVFPNYIQKPAVLPDGLTWEKSTTLDIGADLSLLNNRFTTTFDWYQRKTTDMITSGQPLPSVFGSAVPRGNFADLLTKGWEVSASWADRIGTSNPLSYSIRLTLADNVSTITKFYNPNNLLSTYYENQRLGDIWGFQTEGFFESAEDIATHANQSYFVVSNANKLLPGDIKFRDVNNDGKVNNGKNTLGDPGDQSIIGNSSIRFPYGITGDLGWKNFSLSFFFQGIGKRDWFPSTEAAYFWGQSNRPYSFLPAFNLNRWTPENPDPNAYFPRYRGYTALSGTRELAVKQTRYLQDASYIRLKNLTVGYSLPSPVLKKLKISSFRAYVTGQNLWTYSKMFKVTKNFDPEVIEGSDPEINSGGGDGFSYPMQKSFTLGINLGI</sequence>
<evidence type="ECO:0000256" key="3">
    <source>
        <dbReference type="ARBA" id="ARBA00022452"/>
    </source>
</evidence>
<dbReference type="Pfam" id="PF07715">
    <property type="entry name" value="Plug"/>
    <property type="match status" value="1"/>
</dbReference>
<reference evidence="13" key="1">
    <citation type="submission" date="2016-10" db="EMBL/GenBank/DDBJ databases">
        <authorList>
            <person name="Varghese N."/>
            <person name="Submissions S."/>
        </authorList>
    </citation>
    <scope>NUCLEOTIDE SEQUENCE [LARGE SCALE GENOMIC DNA]</scope>
    <source>
        <strain evidence="13">DSM 24536</strain>
    </source>
</reference>